<name>A0A3N3E097_9VIBR</name>
<evidence type="ECO:0000313" key="1">
    <source>
        <dbReference type="EMBL" id="ROV60175.1"/>
    </source>
</evidence>
<organism evidence="1 2">
    <name type="scientific">Vibrio ponticus</name>
    <dbReference type="NCBI Taxonomy" id="265668"/>
    <lineage>
        <taxon>Bacteria</taxon>
        <taxon>Pseudomonadati</taxon>
        <taxon>Pseudomonadota</taxon>
        <taxon>Gammaproteobacteria</taxon>
        <taxon>Vibrionales</taxon>
        <taxon>Vibrionaceae</taxon>
        <taxon>Vibrio</taxon>
    </lineage>
</organism>
<dbReference type="Pfam" id="PF11185">
    <property type="entry name" value="DUF2971"/>
    <property type="match status" value="1"/>
</dbReference>
<dbReference type="RefSeq" id="WP_123782010.1">
    <property type="nucleotide sequence ID" value="NZ_RKIK01000025.1"/>
</dbReference>
<reference evidence="1 2" key="1">
    <citation type="submission" date="2018-11" db="EMBL/GenBank/DDBJ databases">
        <title>Vibrio ponticus strain CAIM 1751 pathogenic for the snapper Lutjanus guttatus.</title>
        <authorList>
            <person name="Soto-Rodriguez S."/>
            <person name="Lozano-Olvera R."/>
            <person name="Gomez-Gil B."/>
        </authorList>
    </citation>
    <scope>NUCLEOTIDE SEQUENCE [LARGE SCALE GENOMIC DNA]</scope>
    <source>
        <strain evidence="1 2">CAIM 1751</strain>
    </source>
</reference>
<evidence type="ECO:0000313" key="2">
    <source>
        <dbReference type="Proteomes" id="UP000278792"/>
    </source>
</evidence>
<proteinExistence type="predicted"/>
<dbReference type="Proteomes" id="UP000278792">
    <property type="component" value="Unassembled WGS sequence"/>
</dbReference>
<protein>
    <submittedName>
        <fullName evidence="1">DUF2971 domain-containing protein</fullName>
    </submittedName>
</protein>
<dbReference type="InterPro" id="IPR021352">
    <property type="entry name" value="DUF2971"/>
</dbReference>
<comment type="caution">
    <text evidence="1">The sequence shown here is derived from an EMBL/GenBank/DDBJ whole genome shotgun (WGS) entry which is preliminary data.</text>
</comment>
<dbReference type="AlphaFoldDB" id="A0A3N3E097"/>
<sequence length="298" mass="35446">MSIRDLQDTCFFRYRRVNENTLKEIELGQIWHSRYEFLNDPFEFPFFYDENAFLRSDLDEFFSIHLPLNSHYLEDMREQGLEESVYKQFKYWIQQNMEKVFEYQRNACVACFSGNPYDGLMWSHYAYELKGICIAYNKDKLKTKEHFKNITPINYTKDVGLVSFRDLIIKAPKQDITPWPEYLIKGHIFLPQTPTTGFPLELVLNTQDFRHAMQKHERWSYEDESRNVVFQDQGERNKAGIALETGNDVIDAIIIGEKATIEDLNKMTSFTRERKIPLFVARANKRTYQVEIDLFSNS</sequence>
<gene>
    <name evidence="1" type="ORF">EGH82_10245</name>
</gene>
<accession>A0A3N3E097</accession>
<dbReference type="EMBL" id="RKIK01000025">
    <property type="protein sequence ID" value="ROV60175.1"/>
    <property type="molecule type" value="Genomic_DNA"/>
</dbReference>